<evidence type="ECO:0000313" key="3">
    <source>
        <dbReference type="Proteomes" id="UP000015101"/>
    </source>
</evidence>
<keyword evidence="3" id="KW-1185">Reference proteome</keyword>
<dbReference type="PANTHER" id="PTHR25462">
    <property type="entry name" value="BONUS, ISOFORM C-RELATED"/>
    <property type="match status" value="1"/>
</dbReference>
<name>T1FDI9_HELRO</name>
<dbReference type="GeneID" id="20206888"/>
<dbReference type="InParanoid" id="T1FDI9"/>
<dbReference type="EMBL" id="AMQM01006525">
    <property type="status" value="NOT_ANNOTATED_CDS"/>
    <property type="molecule type" value="Genomic_DNA"/>
</dbReference>
<dbReference type="PANTHER" id="PTHR25462:SF295">
    <property type="entry name" value="B BOX-TYPE DOMAIN-CONTAINING PROTEIN"/>
    <property type="match status" value="1"/>
</dbReference>
<reference evidence="1 3" key="2">
    <citation type="journal article" date="2013" name="Nature">
        <title>Insights into bilaterian evolution from three spiralian genomes.</title>
        <authorList>
            <person name="Simakov O."/>
            <person name="Marletaz F."/>
            <person name="Cho S.J."/>
            <person name="Edsinger-Gonzales E."/>
            <person name="Havlak P."/>
            <person name="Hellsten U."/>
            <person name="Kuo D.H."/>
            <person name="Larsson T."/>
            <person name="Lv J."/>
            <person name="Arendt D."/>
            <person name="Savage R."/>
            <person name="Osoegawa K."/>
            <person name="de Jong P."/>
            <person name="Grimwood J."/>
            <person name="Chapman J.A."/>
            <person name="Shapiro H."/>
            <person name="Aerts A."/>
            <person name="Otillar R.P."/>
            <person name="Terry A.Y."/>
            <person name="Boore J.L."/>
            <person name="Grigoriev I.V."/>
            <person name="Lindberg D.R."/>
            <person name="Seaver E.C."/>
            <person name="Weisblat D.A."/>
            <person name="Putnam N.H."/>
            <person name="Rokhsar D.S."/>
        </authorList>
    </citation>
    <scope>NUCLEOTIDE SEQUENCE</scope>
</reference>
<dbReference type="EnsemblMetazoa" id="HelroT178663">
    <property type="protein sequence ID" value="HelroP178663"/>
    <property type="gene ID" value="HelroG178663"/>
</dbReference>
<evidence type="ECO:0000313" key="1">
    <source>
        <dbReference type="EMBL" id="ESN96863.1"/>
    </source>
</evidence>
<dbReference type="AlphaFoldDB" id="T1FDI9"/>
<protein>
    <recommendedName>
        <fullName evidence="4">B box-type domain-containing protein</fullName>
    </recommendedName>
</protein>
<dbReference type="KEGG" id="hro:HELRODRAFT_178663"/>
<dbReference type="SUPFAM" id="SSF57845">
    <property type="entry name" value="B-box zinc-binding domain"/>
    <property type="match status" value="1"/>
</dbReference>
<gene>
    <name evidence="2" type="primary">20206888</name>
    <name evidence="1" type="ORF">HELRODRAFT_178663</name>
</gene>
<dbReference type="HOGENOM" id="CLU_542156_0_0_1"/>
<accession>T1FDI9</accession>
<dbReference type="OrthoDB" id="6048578at2759"/>
<reference evidence="2" key="3">
    <citation type="submission" date="2015-06" db="UniProtKB">
        <authorList>
            <consortium name="EnsemblMetazoa"/>
        </authorList>
    </citation>
    <scope>IDENTIFICATION</scope>
</reference>
<reference evidence="3" key="1">
    <citation type="submission" date="2012-12" db="EMBL/GenBank/DDBJ databases">
        <authorList>
            <person name="Hellsten U."/>
            <person name="Grimwood J."/>
            <person name="Chapman J.A."/>
            <person name="Shapiro H."/>
            <person name="Aerts A."/>
            <person name="Otillar R.P."/>
            <person name="Terry A.Y."/>
            <person name="Boore J.L."/>
            <person name="Simakov O."/>
            <person name="Marletaz F."/>
            <person name="Cho S.-J."/>
            <person name="Edsinger-Gonzales E."/>
            <person name="Havlak P."/>
            <person name="Kuo D.-H."/>
            <person name="Larsson T."/>
            <person name="Lv J."/>
            <person name="Arendt D."/>
            <person name="Savage R."/>
            <person name="Osoegawa K."/>
            <person name="de Jong P."/>
            <person name="Lindberg D.R."/>
            <person name="Seaver E.C."/>
            <person name="Weisblat D.A."/>
            <person name="Putnam N.H."/>
            <person name="Grigoriev I.V."/>
            <person name="Rokhsar D.S."/>
        </authorList>
    </citation>
    <scope>NUCLEOTIDE SEQUENCE</scope>
</reference>
<dbReference type="CTD" id="20206888"/>
<dbReference type="Gene3D" id="3.30.160.60">
    <property type="entry name" value="Classic Zinc Finger"/>
    <property type="match status" value="1"/>
</dbReference>
<sequence>MEISDNHEQSRYNCPKHAVEVLYICKPCRQPICLHCHVNDHNTHELMLACLEASKNKRFLEKYAQLAETEIKNVDENIERLIPYTENANSVFEEIQAYYSREMEKFENEEILKSLTSFRNDRTKLKNIYIDCKIKRRNVNFLVENETRELDIQLTGKFERNIYHVNYQNMESNLASFRKILRNSIIITGLKDDFASLVDEISCGSLVTCFAISDYKLYICTGNKLLIINVIKRDEDFVEKTYEGLENLPDILVYGNKFYFYLSKNTTDVLTPKYPEFKKVKNISCFSLSGDTIIAARQTNVLDVEIESWKLICIQNSTKSNKVEFTTNDYEDSEFTPNDDEYILSVVKLRNKNYVIATQNGLEIFSRSWDRCITWDSIKNLNGHEPLTSQHNHSATMCEYETNMTATAYLSLDSYDNIYLISNHIVENIFVLDNKFNFLAYIKTKFVPKKIQITKDNTLYVSYLNEPHISIYKLNIFERSDNTKSDVQADQTEQKEKETVQD</sequence>
<proteinExistence type="predicted"/>
<evidence type="ECO:0000313" key="2">
    <source>
        <dbReference type="EnsemblMetazoa" id="HelroP178663"/>
    </source>
</evidence>
<evidence type="ECO:0008006" key="4">
    <source>
        <dbReference type="Google" id="ProtNLM"/>
    </source>
</evidence>
<dbReference type="EMBL" id="KB097487">
    <property type="protein sequence ID" value="ESN96863.1"/>
    <property type="molecule type" value="Genomic_DNA"/>
</dbReference>
<dbReference type="RefSeq" id="XP_009025004.1">
    <property type="nucleotide sequence ID" value="XM_009026756.1"/>
</dbReference>
<organism evidence="2 3">
    <name type="scientific">Helobdella robusta</name>
    <name type="common">Californian leech</name>
    <dbReference type="NCBI Taxonomy" id="6412"/>
    <lineage>
        <taxon>Eukaryota</taxon>
        <taxon>Metazoa</taxon>
        <taxon>Spiralia</taxon>
        <taxon>Lophotrochozoa</taxon>
        <taxon>Annelida</taxon>
        <taxon>Clitellata</taxon>
        <taxon>Hirudinea</taxon>
        <taxon>Rhynchobdellida</taxon>
        <taxon>Glossiphoniidae</taxon>
        <taxon>Helobdella</taxon>
    </lineage>
</organism>
<dbReference type="Proteomes" id="UP000015101">
    <property type="component" value="Unassembled WGS sequence"/>
</dbReference>
<dbReference type="InterPro" id="IPR047153">
    <property type="entry name" value="TRIM45/56/19-like"/>
</dbReference>